<evidence type="ECO:0000313" key="3">
    <source>
        <dbReference type="Proteomes" id="UP001283361"/>
    </source>
</evidence>
<evidence type="ECO:0000313" key="2">
    <source>
        <dbReference type="EMBL" id="KAK3743685.1"/>
    </source>
</evidence>
<feature type="region of interest" description="Disordered" evidence="1">
    <location>
        <begin position="40"/>
        <end position="71"/>
    </location>
</feature>
<comment type="caution">
    <text evidence="2">The sequence shown here is derived from an EMBL/GenBank/DDBJ whole genome shotgun (WGS) entry which is preliminary data.</text>
</comment>
<dbReference type="EMBL" id="JAWDGP010006299">
    <property type="protein sequence ID" value="KAK3743685.1"/>
    <property type="molecule type" value="Genomic_DNA"/>
</dbReference>
<organism evidence="2 3">
    <name type="scientific">Elysia crispata</name>
    <name type="common">lettuce slug</name>
    <dbReference type="NCBI Taxonomy" id="231223"/>
    <lineage>
        <taxon>Eukaryota</taxon>
        <taxon>Metazoa</taxon>
        <taxon>Spiralia</taxon>
        <taxon>Lophotrochozoa</taxon>
        <taxon>Mollusca</taxon>
        <taxon>Gastropoda</taxon>
        <taxon>Heterobranchia</taxon>
        <taxon>Euthyneura</taxon>
        <taxon>Panpulmonata</taxon>
        <taxon>Sacoglossa</taxon>
        <taxon>Placobranchoidea</taxon>
        <taxon>Plakobranchidae</taxon>
        <taxon>Elysia</taxon>
    </lineage>
</organism>
<dbReference type="AlphaFoldDB" id="A0AAE0YF74"/>
<dbReference type="Proteomes" id="UP001283361">
    <property type="component" value="Unassembled WGS sequence"/>
</dbReference>
<proteinExistence type="predicted"/>
<keyword evidence="3" id="KW-1185">Reference proteome</keyword>
<accession>A0AAE0YF74</accession>
<name>A0AAE0YF74_9GAST</name>
<protein>
    <submittedName>
        <fullName evidence="2">Uncharacterized protein</fullName>
    </submittedName>
</protein>
<sequence>MGQTCLMSCRSHPAGRNKIRDRVNGEQRFVSGYEVRRYLRSDTGDEDNPDPLAVDLTQRSTEDLPQAEDQN</sequence>
<evidence type="ECO:0000256" key="1">
    <source>
        <dbReference type="SAM" id="MobiDB-lite"/>
    </source>
</evidence>
<reference evidence="2" key="1">
    <citation type="journal article" date="2023" name="G3 (Bethesda)">
        <title>A reference genome for the long-term kleptoplast-retaining sea slug Elysia crispata morphotype clarki.</title>
        <authorList>
            <person name="Eastman K.E."/>
            <person name="Pendleton A.L."/>
            <person name="Shaikh M.A."/>
            <person name="Suttiyut T."/>
            <person name="Ogas R."/>
            <person name="Tomko P."/>
            <person name="Gavelis G."/>
            <person name="Widhalm J.R."/>
            <person name="Wisecaver J.H."/>
        </authorList>
    </citation>
    <scope>NUCLEOTIDE SEQUENCE</scope>
    <source>
        <strain evidence="2">ECLA1</strain>
    </source>
</reference>
<gene>
    <name evidence="2" type="ORF">RRG08_030806</name>
</gene>